<accession>A0A7T0BZV3</accession>
<dbReference type="EMBL" id="CP048620">
    <property type="protein sequence ID" value="QPJ63954.1"/>
    <property type="molecule type" value="Genomic_DNA"/>
</dbReference>
<sequence>MQRTADFNQMLVASVFFHLLLMALAFYLPQQVLRNPIELPVFHVAVVELPGAASGENIQAPASSGETVALETPPSAAISPKPIATKPEASAPTKKIAPPKPVTEKKTAPAKAPENKALALLNELSGGEAAKKSLVEELDQVARLQPRVNGAKQTADALKLQEKLNALDEVKQTQTKKQPAPPKPIPEAPIQDFEKFKMKEKSRVEAARKSADDAQALRDAEFEALKNKKAPAPSPTLSALERLEELERLTALNALQAKRNKADSMDKPRVEDSAKAPQLAPLSKREKGDLKALDAIVKSLESLSGSTADSVDIKTAPVEVQTRAPSTQGLRGLAVAVESSAPASGSKNSITANPPVGVDNGSSGGGQNLQAMYVALIQRKVDEKWKTPLGSENRSVQVSFYIYVKGNIDKPRLIKSSGNRHLDSLAVQAILDAEPLPPFPEGLDMANMHLTLNFTYKPEKS</sequence>
<feature type="compositionally biased region" description="Polar residues" evidence="5">
    <location>
        <begin position="57"/>
        <end position="66"/>
    </location>
</feature>
<dbReference type="NCBIfam" id="TIGR01352">
    <property type="entry name" value="tonB_Cterm"/>
    <property type="match status" value="1"/>
</dbReference>
<dbReference type="SUPFAM" id="SSF74653">
    <property type="entry name" value="TolA/TonB C-terminal domain"/>
    <property type="match status" value="1"/>
</dbReference>
<dbReference type="Pfam" id="PF13103">
    <property type="entry name" value="TonB_2"/>
    <property type="match status" value="1"/>
</dbReference>
<evidence type="ECO:0000259" key="6">
    <source>
        <dbReference type="PROSITE" id="PS52015"/>
    </source>
</evidence>
<evidence type="ECO:0000313" key="7">
    <source>
        <dbReference type="EMBL" id="QPJ63954.1"/>
    </source>
</evidence>
<evidence type="ECO:0000256" key="1">
    <source>
        <dbReference type="ARBA" id="ARBA00004167"/>
    </source>
</evidence>
<dbReference type="Proteomes" id="UP000594464">
    <property type="component" value="Chromosome"/>
</dbReference>
<dbReference type="KEGG" id="nva:G3M78_00430"/>
<dbReference type="InterPro" id="IPR037682">
    <property type="entry name" value="TonB_C"/>
</dbReference>
<dbReference type="AlphaFoldDB" id="A0A7T0BZV3"/>
<reference evidence="8" key="1">
    <citation type="submission" date="2020-02" db="EMBL/GenBank/DDBJ databases">
        <title>Genomic and physiological characterization of two novel Nitrospinaceae genera.</title>
        <authorList>
            <person name="Mueller A.J."/>
            <person name="Jung M.-Y."/>
            <person name="Strachan C.R."/>
            <person name="Herbold C.W."/>
            <person name="Kirkegaard R.H."/>
            <person name="Daims H."/>
        </authorList>
    </citation>
    <scope>NUCLEOTIDE SEQUENCE [LARGE SCALE GENOMIC DNA]</scope>
</reference>
<feature type="region of interest" description="Disordered" evidence="5">
    <location>
        <begin position="57"/>
        <end position="111"/>
    </location>
</feature>
<feature type="domain" description="TonB C-terminal" evidence="6">
    <location>
        <begin position="368"/>
        <end position="461"/>
    </location>
</feature>
<feature type="compositionally biased region" description="Low complexity" evidence="5">
    <location>
        <begin position="73"/>
        <end position="84"/>
    </location>
</feature>
<keyword evidence="4" id="KW-0472">Membrane</keyword>
<organism evidence="7 8">
    <name type="scientific">Candidatus Nitrohelix vancouverensis</name>
    <dbReference type="NCBI Taxonomy" id="2705534"/>
    <lineage>
        <taxon>Bacteria</taxon>
        <taxon>Pseudomonadati</taxon>
        <taxon>Nitrospinota/Tectimicrobiota group</taxon>
        <taxon>Nitrospinota</taxon>
        <taxon>Nitrospinia</taxon>
        <taxon>Nitrospinales</taxon>
        <taxon>Nitrospinaceae</taxon>
        <taxon>Candidatus Nitrohelix</taxon>
    </lineage>
</organism>
<dbReference type="Gene3D" id="3.30.1150.10">
    <property type="match status" value="1"/>
</dbReference>
<evidence type="ECO:0000256" key="2">
    <source>
        <dbReference type="ARBA" id="ARBA00022692"/>
    </source>
</evidence>
<feature type="compositionally biased region" description="Basic and acidic residues" evidence="5">
    <location>
        <begin position="260"/>
        <end position="274"/>
    </location>
</feature>
<evidence type="ECO:0000256" key="3">
    <source>
        <dbReference type="ARBA" id="ARBA00022989"/>
    </source>
</evidence>
<name>A0A7T0BZV3_9BACT</name>
<evidence type="ECO:0000256" key="4">
    <source>
        <dbReference type="ARBA" id="ARBA00023136"/>
    </source>
</evidence>
<gene>
    <name evidence="7" type="ORF">G3M78_00430</name>
</gene>
<evidence type="ECO:0000313" key="8">
    <source>
        <dbReference type="Proteomes" id="UP000594464"/>
    </source>
</evidence>
<dbReference type="InterPro" id="IPR006260">
    <property type="entry name" value="TonB/TolA_C"/>
</dbReference>
<comment type="subcellular location">
    <subcellularLocation>
        <location evidence="1">Membrane</location>
        <topology evidence="1">Single-pass membrane protein</topology>
    </subcellularLocation>
</comment>
<keyword evidence="3" id="KW-1133">Transmembrane helix</keyword>
<feature type="region of interest" description="Disordered" evidence="5">
    <location>
        <begin position="258"/>
        <end position="287"/>
    </location>
</feature>
<dbReference type="GO" id="GO:0016020">
    <property type="term" value="C:membrane"/>
    <property type="evidence" value="ECO:0007669"/>
    <property type="project" value="UniProtKB-SubCell"/>
</dbReference>
<protein>
    <submittedName>
        <fullName evidence="7">TonB family protein</fullName>
    </submittedName>
</protein>
<dbReference type="PROSITE" id="PS52015">
    <property type="entry name" value="TONB_CTD"/>
    <property type="match status" value="1"/>
</dbReference>
<keyword evidence="2" id="KW-0812">Transmembrane</keyword>
<dbReference type="GO" id="GO:0055085">
    <property type="term" value="P:transmembrane transport"/>
    <property type="evidence" value="ECO:0007669"/>
    <property type="project" value="InterPro"/>
</dbReference>
<proteinExistence type="predicted"/>
<evidence type="ECO:0000256" key="5">
    <source>
        <dbReference type="SAM" id="MobiDB-lite"/>
    </source>
</evidence>